<evidence type="ECO:0000313" key="1">
    <source>
        <dbReference type="EMBL" id="EEU95918.1"/>
    </source>
</evidence>
<evidence type="ECO:0000313" key="2">
    <source>
        <dbReference type="Proteomes" id="UP000004619"/>
    </source>
</evidence>
<keyword evidence="2" id="KW-1185">Reference proteome</keyword>
<proteinExistence type="predicted"/>
<dbReference type="AlphaFoldDB" id="C7H837"/>
<dbReference type="EMBL" id="ACOP02000069">
    <property type="protein sequence ID" value="EEU95918.1"/>
    <property type="molecule type" value="Genomic_DNA"/>
</dbReference>
<accession>C7H837</accession>
<gene>
    <name evidence="1" type="ORF">FAEPRAA2165_02472</name>
</gene>
<comment type="caution">
    <text evidence="1">The sequence shown here is derived from an EMBL/GenBank/DDBJ whole genome shotgun (WGS) entry which is preliminary data.</text>
</comment>
<dbReference type="Proteomes" id="UP000004619">
    <property type="component" value="Unassembled WGS sequence"/>
</dbReference>
<reference evidence="1" key="1">
    <citation type="submission" date="2009-08" db="EMBL/GenBank/DDBJ databases">
        <authorList>
            <person name="Weinstock G."/>
            <person name="Sodergren E."/>
            <person name="Clifton S."/>
            <person name="Fulton L."/>
            <person name="Fulton B."/>
            <person name="Courtney L."/>
            <person name="Fronick C."/>
            <person name="Harrison M."/>
            <person name="Strong C."/>
            <person name="Farmer C."/>
            <person name="Delahaunty K."/>
            <person name="Markovic C."/>
            <person name="Hall O."/>
            <person name="Minx P."/>
            <person name="Tomlinson C."/>
            <person name="Mitreva M."/>
            <person name="Nelson J."/>
            <person name="Hou S."/>
            <person name="Wollam A."/>
            <person name="Pepin K.H."/>
            <person name="Johnson M."/>
            <person name="Bhonagiri V."/>
            <person name="Nash W.E."/>
            <person name="Warren W."/>
            <person name="Chinwalla A."/>
            <person name="Mardis E.R."/>
            <person name="Wilson R.K."/>
        </authorList>
    </citation>
    <scope>NUCLEOTIDE SEQUENCE [LARGE SCALE GENOMIC DNA]</scope>
    <source>
        <strain evidence="1">A2-165</strain>
    </source>
</reference>
<protein>
    <submittedName>
        <fullName evidence="1">Uncharacterized protein</fullName>
    </submittedName>
</protein>
<sequence>MYKNFFKISALCPITLYTIWADGRGELCYTKGAKPNWEVYL</sequence>
<organism evidence="1 2">
    <name type="scientific">Faecalibacterium duncaniae (strain DSM 17677 / JCM 31915 / A2-165)</name>
    <name type="common">Faecalibacterium prausnitzii</name>
    <dbReference type="NCBI Taxonomy" id="411483"/>
    <lineage>
        <taxon>Bacteria</taxon>
        <taxon>Bacillati</taxon>
        <taxon>Bacillota</taxon>
        <taxon>Clostridia</taxon>
        <taxon>Eubacteriales</taxon>
        <taxon>Oscillospiraceae</taxon>
        <taxon>Faecalibacterium</taxon>
    </lineage>
</organism>
<dbReference type="HOGENOM" id="CLU_3270326_0_0_9"/>
<dbReference type="STRING" id="411483.FAEPRAA2165_02472"/>
<name>C7H837_FAED2</name>